<evidence type="ECO:0000313" key="2">
    <source>
        <dbReference type="Proteomes" id="UP000683925"/>
    </source>
</evidence>
<name>A0A8S1SYB1_PAROT</name>
<protein>
    <submittedName>
        <fullName evidence="1">Uncharacterized protein</fullName>
    </submittedName>
</protein>
<dbReference type="EMBL" id="CAJJDP010000017">
    <property type="protein sequence ID" value="CAD8145170.1"/>
    <property type="molecule type" value="Genomic_DNA"/>
</dbReference>
<dbReference type="Proteomes" id="UP000683925">
    <property type="component" value="Unassembled WGS sequence"/>
</dbReference>
<reference evidence="1" key="1">
    <citation type="submission" date="2021-01" db="EMBL/GenBank/DDBJ databases">
        <authorList>
            <consortium name="Genoscope - CEA"/>
            <person name="William W."/>
        </authorList>
    </citation>
    <scope>NUCLEOTIDE SEQUENCE</scope>
</reference>
<proteinExistence type="predicted"/>
<dbReference type="AlphaFoldDB" id="A0A8S1SYB1"/>
<gene>
    <name evidence="1" type="ORF">POCTA_138.1.T0170088</name>
</gene>
<organism evidence="1 2">
    <name type="scientific">Paramecium octaurelia</name>
    <dbReference type="NCBI Taxonomy" id="43137"/>
    <lineage>
        <taxon>Eukaryota</taxon>
        <taxon>Sar</taxon>
        <taxon>Alveolata</taxon>
        <taxon>Ciliophora</taxon>
        <taxon>Intramacronucleata</taxon>
        <taxon>Oligohymenophorea</taxon>
        <taxon>Peniculida</taxon>
        <taxon>Parameciidae</taxon>
        <taxon>Paramecium</taxon>
    </lineage>
</organism>
<keyword evidence="2" id="KW-1185">Reference proteome</keyword>
<comment type="caution">
    <text evidence="1">The sequence shown here is derived from an EMBL/GenBank/DDBJ whole genome shotgun (WGS) entry which is preliminary data.</text>
</comment>
<evidence type="ECO:0000313" key="1">
    <source>
        <dbReference type="EMBL" id="CAD8145170.1"/>
    </source>
</evidence>
<accession>A0A8S1SYB1</accession>
<sequence length="235" mass="28211">MMRQILLLQHWQQQHQLLQIFSTIQNIFLKTVLIQNTAKIIELSLERNEEQQIASDLLFRIIAHNCCNFYIFNIYIGNKYGLKVYFPCIQSIILSNNKKSDIEDNKLLNYFIYFLKQRKVGTRQQFNSSKCHILHLYVLLRQQINNLLRQQQLQDRLFNSMPIQPQFLKLLIQQENSKLNTDYMLISSLDSSFFLNQLYKIHHKQQILYQLILFQQLKHNQKNEHNSLQCCCTSI</sequence>